<dbReference type="InterPro" id="IPR049975">
    <property type="entry name" value="SAV_915-like_dom"/>
</dbReference>
<dbReference type="NCBIfam" id="NF042914">
    <property type="entry name" value="SAV915_dom"/>
    <property type="match status" value="1"/>
</dbReference>
<dbReference type="EMBL" id="CP074371">
    <property type="protein sequence ID" value="QVI20409.1"/>
    <property type="molecule type" value="Genomic_DNA"/>
</dbReference>
<keyword evidence="2" id="KW-1185">Reference proteome</keyword>
<gene>
    <name evidence="1" type="ORF">KHQ06_30215</name>
</gene>
<dbReference type="Proteomes" id="UP000683310">
    <property type="component" value="Chromosome"/>
</dbReference>
<organism evidence="1 2">
    <name type="scientific">Nocardia tengchongensis</name>
    <dbReference type="NCBI Taxonomy" id="2055889"/>
    <lineage>
        <taxon>Bacteria</taxon>
        <taxon>Bacillati</taxon>
        <taxon>Actinomycetota</taxon>
        <taxon>Actinomycetes</taxon>
        <taxon>Mycobacteriales</taxon>
        <taxon>Nocardiaceae</taxon>
        <taxon>Nocardia</taxon>
    </lineage>
</organism>
<sequence>MPEPATVIGADLPDFVVIPAHPSADSQGISIELSAAVTGEPVAIVFSNVDRLTERLGVHQPWVMVRSEFLPRLLGTTSISVVLDPLEKTCRVQWTSKRLDDMVLFQQGMERAEPIRGDIRA</sequence>
<name>A0ABX8CNF9_9NOCA</name>
<reference evidence="1 2" key="1">
    <citation type="submission" date="2021-04" db="EMBL/GenBank/DDBJ databases">
        <title>Nocardia tengchongensis.</title>
        <authorList>
            <person name="Zhuang k."/>
            <person name="Ran Y."/>
            <person name="Li W."/>
        </authorList>
    </citation>
    <scope>NUCLEOTIDE SEQUENCE [LARGE SCALE GENOMIC DNA]</scope>
    <source>
        <strain evidence="1 2">CFH S0057</strain>
    </source>
</reference>
<evidence type="ECO:0000313" key="2">
    <source>
        <dbReference type="Proteomes" id="UP000683310"/>
    </source>
</evidence>
<accession>A0ABX8CNF9</accession>
<evidence type="ECO:0000313" key="1">
    <source>
        <dbReference type="EMBL" id="QVI20409.1"/>
    </source>
</evidence>
<evidence type="ECO:0008006" key="3">
    <source>
        <dbReference type="Google" id="ProtNLM"/>
    </source>
</evidence>
<proteinExistence type="predicted"/>
<protein>
    <recommendedName>
        <fullName evidence="3">Type II toxin-antitoxin system PemK/MazF family toxin</fullName>
    </recommendedName>
</protein>